<dbReference type="InterPro" id="IPR051800">
    <property type="entry name" value="PqiA-PqiB_transport"/>
</dbReference>
<proteinExistence type="predicted"/>
<keyword evidence="6 7" id="KW-0472">Membrane</keyword>
<organism evidence="8 9">
    <name type="scientific">Caballeronia sordidicola</name>
    <name type="common">Burkholderia sordidicola</name>
    <dbReference type="NCBI Taxonomy" id="196367"/>
    <lineage>
        <taxon>Bacteria</taxon>
        <taxon>Pseudomonadati</taxon>
        <taxon>Pseudomonadota</taxon>
        <taxon>Betaproteobacteria</taxon>
        <taxon>Burkholderiales</taxon>
        <taxon>Burkholderiaceae</taxon>
        <taxon>Caballeronia</taxon>
    </lineage>
</organism>
<comment type="subcellular location">
    <subcellularLocation>
        <location evidence="1">Cell inner membrane</location>
    </subcellularLocation>
</comment>
<keyword evidence="2" id="KW-1003">Cell membrane</keyword>
<keyword evidence="4 7" id="KW-0812">Transmembrane</keyword>
<feature type="transmembrane region" description="Helical" evidence="7">
    <location>
        <begin position="128"/>
        <end position="153"/>
    </location>
</feature>
<evidence type="ECO:0000256" key="4">
    <source>
        <dbReference type="ARBA" id="ARBA00022692"/>
    </source>
</evidence>
<accession>A0A242M671</accession>
<evidence type="ECO:0000313" key="8">
    <source>
        <dbReference type="EMBL" id="OTP66594.1"/>
    </source>
</evidence>
<evidence type="ECO:0000256" key="1">
    <source>
        <dbReference type="ARBA" id="ARBA00004533"/>
    </source>
</evidence>
<reference evidence="8 9" key="1">
    <citation type="submission" date="2017-03" db="EMBL/GenBank/DDBJ databases">
        <title>Genome analysis of strain PAMC 26577.</title>
        <authorList>
            <person name="Oh H.-M."/>
            <person name="Yang J.-A."/>
        </authorList>
    </citation>
    <scope>NUCLEOTIDE SEQUENCE [LARGE SCALE GENOMIC DNA]</scope>
    <source>
        <strain evidence="8 9">PAMC 26577</strain>
    </source>
</reference>
<feature type="transmembrane region" description="Helical" evidence="7">
    <location>
        <begin position="205"/>
        <end position="224"/>
    </location>
</feature>
<dbReference type="PANTHER" id="PTHR30462">
    <property type="entry name" value="INTERMEMBRANE TRANSPORT PROTEIN PQIB-RELATED"/>
    <property type="match status" value="1"/>
</dbReference>
<comment type="caution">
    <text evidence="8">The sequence shown here is derived from an EMBL/GenBank/DDBJ whole genome shotgun (WGS) entry which is preliminary data.</text>
</comment>
<evidence type="ECO:0000256" key="7">
    <source>
        <dbReference type="SAM" id="Phobius"/>
    </source>
</evidence>
<evidence type="ECO:0000256" key="6">
    <source>
        <dbReference type="ARBA" id="ARBA00023136"/>
    </source>
</evidence>
<feature type="transmembrane region" description="Helical" evidence="7">
    <location>
        <begin position="80"/>
        <end position="100"/>
    </location>
</feature>
<dbReference type="RefSeq" id="WP_086386767.1">
    <property type="nucleotide sequence ID" value="NZ_NBTZ01000159.1"/>
</dbReference>
<evidence type="ECO:0000313" key="9">
    <source>
        <dbReference type="Proteomes" id="UP000195221"/>
    </source>
</evidence>
<keyword evidence="5 7" id="KW-1133">Transmembrane helix</keyword>
<dbReference type="Pfam" id="PF04403">
    <property type="entry name" value="PqiA"/>
    <property type="match status" value="1"/>
</dbReference>
<dbReference type="InterPro" id="IPR007498">
    <property type="entry name" value="PqiA-like"/>
</dbReference>
<dbReference type="Proteomes" id="UP000195221">
    <property type="component" value="Unassembled WGS sequence"/>
</dbReference>
<dbReference type="PANTHER" id="PTHR30462:SF3">
    <property type="entry name" value="INTERMEMBRANE TRANSPORT PROTEIN PQIA"/>
    <property type="match status" value="1"/>
</dbReference>
<sequence>MADHTAQKIVAQAVDQAAAHATTLAADQTHHHPRAADLKVLACPGCKLVCEDTLDADPLARCPRCDASLHRRKVGSLSRAWAFLIAAMVFYIPANVYAVVYTNILGKSTDNTIIGSIVDFWMSGPYPLALLIFIASVAVPCGKFLSLGLLLVTSQRASSRARQERTRLYRLLELVGYWSMLDVLVVAWGSALGNFGALSSAGPRIGILFFGLVVILTLLSAISFDPRLIWDSTEHA</sequence>
<gene>
    <name evidence="8" type="ORF">PAMC26577_37530</name>
</gene>
<evidence type="ECO:0000256" key="3">
    <source>
        <dbReference type="ARBA" id="ARBA00022519"/>
    </source>
</evidence>
<dbReference type="AlphaFoldDB" id="A0A242M671"/>
<evidence type="ECO:0000256" key="2">
    <source>
        <dbReference type="ARBA" id="ARBA00022475"/>
    </source>
</evidence>
<dbReference type="GO" id="GO:0005886">
    <property type="term" value="C:plasma membrane"/>
    <property type="evidence" value="ECO:0007669"/>
    <property type="project" value="UniProtKB-SubCell"/>
</dbReference>
<dbReference type="EMBL" id="NBTZ01000159">
    <property type="protein sequence ID" value="OTP66594.1"/>
    <property type="molecule type" value="Genomic_DNA"/>
</dbReference>
<evidence type="ECO:0000256" key="5">
    <source>
        <dbReference type="ARBA" id="ARBA00022989"/>
    </source>
</evidence>
<keyword evidence="3" id="KW-0997">Cell inner membrane</keyword>
<name>A0A242M671_CABSO</name>
<protein>
    <submittedName>
        <fullName evidence="8">Paraquat-inducible protein A</fullName>
    </submittedName>
</protein>
<feature type="transmembrane region" description="Helical" evidence="7">
    <location>
        <begin position="174"/>
        <end position="193"/>
    </location>
</feature>